<dbReference type="PANTHER" id="PTHR22803">
    <property type="entry name" value="MANNOSE, PHOSPHOLIPASE, LECTIN RECEPTOR RELATED"/>
    <property type="match status" value="1"/>
</dbReference>
<evidence type="ECO:0000313" key="2">
    <source>
        <dbReference type="EMBL" id="ENN76475.1"/>
    </source>
</evidence>
<gene>
    <name evidence="2" type="ORF">YQE_06928</name>
</gene>
<dbReference type="PROSITE" id="PS50041">
    <property type="entry name" value="C_TYPE_LECTIN_2"/>
    <property type="match status" value="1"/>
</dbReference>
<accession>N6U4F4</accession>
<proteinExistence type="predicted"/>
<keyword evidence="1" id="KW-1015">Disulfide bond</keyword>
<name>N6U4F4_DENPD</name>
<dbReference type="InterPro" id="IPR001304">
    <property type="entry name" value="C-type_lectin-like"/>
</dbReference>
<dbReference type="HOGENOM" id="CLU_049894_10_0_1"/>
<dbReference type="CDD" id="cd00037">
    <property type="entry name" value="CLECT"/>
    <property type="match status" value="1"/>
</dbReference>
<dbReference type="OrthoDB" id="6746664at2759"/>
<organism evidence="2">
    <name type="scientific">Dendroctonus ponderosae</name>
    <name type="common">Mountain pine beetle</name>
    <dbReference type="NCBI Taxonomy" id="77166"/>
    <lineage>
        <taxon>Eukaryota</taxon>
        <taxon>Metazoa</taxon>
        <taxon>Ecdysozoa</taxon>
        <taxon>Arthropoda</taxon>
        <taxon>Hexapoda</taxon>
        <taxon>Insecta</taxon>
        <taxon>Pterygota</taxon>
        <taxon>Neoptera</taxon>
        <taxon>Endopterygota</taxon>
        <taxon>Coleoptera</taxon>
        <taxon>Polyphaga</taxon>
        <taxon>Cucujiformia</taxon>
        <taxon>Curculionidae</taxon>
        <taxon>Scolytinae</taxon>
        <taxon>Dendroctonus</taxon>
    </lineage>
</organism>
<dbReference type="SUPFAM" id="SSF56436">
    <property type="entry name" value="C-type lectin-like"/>
    <property type="match status" value="1"/>
</dbReference>
<dbReference type="InterPro" id="IPR016186">
    <property type="entry name" value="C-type_lectin-like/link_sf"/>
</dbReference>
<dbReference type="InterPro" id="IPR050111">
    <property type="entry name" value="C-type_lectin/snaclec_domain"/>
</dbReference>
<dbReference type="OMA" id="INCKSAG"/>
<dbReference type="InterPro" id="IPR018378">
    <property type="entry name" value="C-type_lectin_CS"/>
</dbReference>
<dbReference type="SMART" id="SM00034">
    <property type="entry name" value="CLECT"/>
    <property type="match status" value="1"/>
</dbReference>
<dbReference type="AlphaFoldDB" id="N6U4F4"/>
<dbReference type="Pfam" id="PF00059">
    <property type="entry name" value="Lectin_C"/>
    <property type="match status" value="1"/>
</dbReference>
<evidence type="ECO:0000256" key="1">
    <source>
        <dbReference type="ARBA" id="ARBA00023157"/>
    </source>
</evidence>
<dbReference type="EMBL" id="KB740975">
    <property type="protein sequence ID" value="ENN76475.1"/>
    <property type="molecule type" value="Genomic_DNA"/>
</dbReference>
<reference evidence="2" key="1">
    <citation type="journal article" date="2013" name="Genome Biol.">
        <title>Draft genome of the mountain pine beetle, Dendroctonus ponderosae Hopkins, a major forest pest.</title>
        <authorList>
            <person name="Keeling C.I."/>
            <person name="Yuen M.M."/>
            <person name="Liao N.Y."/>
            <person name="Docking T.R."/>
            <person name="Chan S.K."/>
            <person name="Taylor G.A."/>
            <person name="Palmquist D.L."/>
            <person name="Jackman S.D."/>
            <person name="Nguyen A."/>
            <person name="Li M."/>
            <person name="Henderson H."/>
            <person name="Janes J.K."/>
            <person name="Zhao Y."/>
            <person name="Pandoh P."/>
            <person name="Moore R."/>
            <person name="Sperling F.A."/>
            <person name="Huber D.P."/>
            <person name="Birol I."/>
            <person name="Jones S.J."/>
            <person name="Bohlmann J."/>
        </authorList>
    </citation>
    <scope>NUCLEOTIDE SEQUENCE</scope>
</reference>
<dbReference type="InterPro" id="IPR016187">
    <property type="entry name" value="CTDL_fold"/>
</dbReference>
<dbReference type="PROSITE" id="PS00615">
    <property type="entry name" value="C_TYPE_LECTIN_1"/>
    <property type="match status" value="1"/>
</dbReference>
<feature type="non-terminal residue" evidence="2">
    <location>
        <position position="1"/>
    </location>
</feature>
<sequence length="183" mass="20745">MQVYRMCSCAECYVEAVNWSSVKCINMTSMQILLTIFSAICCISGASASNSTIKYYVSTDLQNWFQALINCKSAGMELAAIPTRKHQNDLSDYLNTFGYKEGYWLSGMNLGNGNYYWASTGSPVIYTNWLPNQPDNARLNENHMRGENCIQWGIYNNSKTSAWNDLYCGLTLKYICQQVETCN</sequence>
<protein>
    <submittedName>
        <fullName evidence="2">Uncharacterized protein</fullName>
    </submittedName>
</protein>
<dbReference type="Gene3D" id="3.10.100.10">
    <property type="entry name" value="Mannose-Binding Protein A, subunit A"/>
    <property type="match status" value="1"/>
</dbReference>